<dbReference type="Gene3D" id="1.25.40.10">
    <property type="entry name" value="Tetratricopeptide repeat domain"/>
    <property type="match status" value="1"/>
</dbReference>
<feature type="region of interest" description="Disordered" evidence="5">
    <location>
        <begin position="671"/>
        <end position="692"/>
    </location>
</feature>
<evidence type="ECO:0000256" key="1">
    <source>
        <dbReference type="ARBA" id="ARBA00004173"/>
    </source>
</evidence>
<reference evidence="6" key="1">
    <citation type="submission" date="2023-04" db="EMBL/GenBank/DDBJ databases">
        <title>Black Yeasts Isolated from many extreme environments.</title>
        <authorList>
            <person name="Coleine C."/>
            <person name="Stajich J.E."/>
            <person name="Selbmann L."/>
        </authorList>
    </citation>
    <scope>NUCLEOTIDE SEQUENCE</scope>
    <source>
        <strain evidence="6">CCFEE 5312</strain>
    </source>
</reference>
<comment type="subcellular location">
    <subcellularLocation>
        <location evidence="1">Mitochondrion</location>
    </subcellularLocation>
</comment>
<evidence type="ECO:0008006" key="8">
    <source>
        <dbReference type="Google" id="ProtNLM"/>
    </source>
</evidence>
<keyword evidence="2" id="KW-0677">Repeat</keyword>
<organism evidence="6 7">
    <name type="scientific">Extremus antarcticus</name>
    <dbReference type="NCBI Taxonomy" id="702011"/>
    <lineage>
        <taxon>Eukaryota</taxon>
        <taxon>Fungi</taxon>
        <taxon>Dikarya</taxon>
        <taxon>Ascomycota</taxon>
        <taxon>Pezizomycotina</taxon>
        <taxon>Dothideomycetes</taxon>
        <taxon>Dothideomycetidae</taxon>
        <taxon>Mycosphaerellales</taxon>
        <taxon>Extremaceae</taxon>
        <taxon>Extremus</taxon>
    </lineage>
</organism>
<feature type="region of interest" description="Disordered" evidence="5">
    <location>
        <begin position="84"/>
        <end position="110"/>
    </location>
</feature>
<dbReference type="GO" id="GO:0005739">
    <property type="term" value="C:mitochondrion"/>
    <property type="evidence" value="ECO:0007669"/>
    <property type="project" value="UniProtKB-SubCell"/>
</dbReference>
<gene>
    <name evidence="6" type="ORF">LTR09_007489</name>
</gene>
<dbReference type="PANTHER" id="PTHR47942">
    <property type="entry name" value="TETRATRICOPEPTIDE REPEAT (TPR)-LIKE SUPERFAMILY PROTEIN-RELATED"/>
    <property type="match status" value="1"/>
</dbReference>
<keyword evidence="3" id="KW-0809">Transit peptide</keyword>
<dbReference type="InterPro" id="IPR051222">
    <property type="entry name" value="PPR/CCM1_RNA-binding"/>
</dbReference>
<dbReference type="EMBL" id="JAWDJX010000026">
    <property type="protein sequence ID" value="KAK3051466.1"/>
    <property type="molecule type" value="Genomic_DNA"/>
</dbReference>
<evidence type="ECO:0000313" key="7">
    <source>
        <dbReference type="Proteomes" id="UP001271007"/>
    </source>
</evidence>
<evidence type="ECO:0000256" key="3">
    <source>
        <dbReference type="ARBA" id="ARBA00022946"/>
    </source>
</evidence>
<feature type="compositionally biased region" description="Polar residues" evidence="5">
    <location>
        <begin position="89"/>
        <end position="102"/>
    </location>
</feature>
<dbReference type="InterPro" id="IPR024319">
    <property type="entry name" value="ATPase_expression_mit"/>
</dbReference>
<dbReference type="Pfam" id="PF13812">
    <property type="entry name" value="PPR_3"/>
    <property type="match status" value="1"/>
</dbReference>
<evidence type="ECO:0000313" key="6">
    <source>
        <dbReference type="EMBL" id="KAK3051466.1"/>
    </source>
</evidence>
<evidence type="ECO:0000256" key="4">
    <source>
        <dbReference type="ARBA" id="ARBA00023128"/>
    </source>
</evidence>
<protein>
    <recommendedName>
        <fullName evidence="8">Pentatricopeptide repeat domain-containing protein</fullName>
    </recommendedName>
</protein>
<evidence type="ECO:0000256" key="2">
    <source>
        <dbReference type="ARBA" id="ARBA00022737"/>
    </source>
</evidence>
<feature type="compositionally biased region" description="Basic and acidic residues" evidence="5">
    <location>
        <begin position="15"/>
        <end position="25"/>
    </location>
</feature>
<dbReference type="InterPro" id="IPR002885">
    <property type="entry name" value="PPR_rpt"/>
</dbReference>
<dbReference type="AlphaFoldDB" id="A0AAJ0DJN0"/>
<name>A0AAJ0DJN0_9PEZI</name>
<dbReference type="Proteomes" id="UP001271007">
    <property type="component" value="Unassembled WGS sequence"/>
</dbReference>
<sequence>MSIGSNAYPFASTDAEERNAEERAPLRRVPARKGAIRKDKAMARGWGLAPSTSTSTAPPPTDAVANAAVNDTGEQRQTELWEQFEQSDDGTSATGETWQGAASATRRSDYNPRYEVEPDFDYAATLSTAIQDQSPDMVARCLVAAERNHDLNFIRSLSDSTFTDCIRLLQPCNMTERLATAHLEISGALAKMMGISSMRRIAWEHSRMLDVILAIRRSAESKLSLGDYRMLLGAARDLGHRKMAVRLWTQMREDGLAPDLECYNSYMGASILNGMFDTKSRQRVRVIPFHMLARRQTKLGAPFATYRVGEGGLKAEVLRALGDMLQNGITADEESFRTVITGAAREGDIDTVKGVLKRIWGVDVDILLSGQDDGATLTPKKIERSSPLCPTQKLLFTIAHAFGINNDVPAALRTVDYVARHFDLRIDVATWAQLFEWTFVLATPRTGIAAQTDGSRSGQLPLPSVLSLWDTMTSAPYHVEPTMGMYNHLIRNLQERDMTSTLVYKMYEGRQLYKTERRRERFALKALRLAMGADATDAERAPADPLMAASKAELAHLRREWEHLALVARRNLFWLKRWLRLFLSESPSRMHIDHSGDWPLRHIPEILWDWRSYAPNVVRYETVAGYVELQFRTKEEIDSNRGRATAEEESRAMVLDRVPLGIGEWWVRKRSQAERVDEARREPARREFETWS</sequence>
<keyword evidence="4" id="KW-0496">Mitochondrion</keyword>
<proteinExistence type="predicted"/>
<dbReference type="InterPro" id="IPR011990">
    <property type="entry name" value="TPR-like_helical_dom_sf"/>
</dbReference>
<accession>A0AAJ0DJN0</accession>
<dbReference type="Pfam" id="PF12921">
    <property type="entry name" value="ATP13"/>
    <property type="match status" value="1"/>
</dbReference>
<feature type="region of interest" description="Disordered" evidence="5">
    <location>
        <begin position="1"/>
        <end position="65"/>
    </location>
</feature>
<evidence type="ECO:0000256" key="5">
    <source>
        <dbReference type="SAM" id="MobiDB-lite"/>
    </source>
</evidence>
<keyword evidence="7" id="KW-1185">Reference proteome</keyword>
<comment type="caution">
    <text evidence="6">The sequence shown here is derived from an EMBL/GenBank/DDBJ whole genome shotgun (WGS) entry which is preliminary data.</text>
</comment>